<sequence length="213" mass="23970">MFSRSLRSETRSRAKEDLKRVHKSHEQVRSWEKKWVAVKDTSMLVYKWVPSLIIDMGHSKKGTFNRQSNINNTSHIPSGILSSYSSCQQSEQDDSNGPTIIDSDKPTHLKNEDHVNETSQDIILTVADDKCPQTVSKIDTESNDSQETPLDENNDIIMSSEHKCNSLDSFTDETSITETIRVKPDADGDLSTVVNENDNIVNSNNSNIQNRGC</sequence>
<keyword evidence="4" id="KW-1185">Reference proteome</keyword>
<reference evidence="3" key="1">
    <citation type="submission" date="2022-04" db="EMBL/GenBank/DDBJ databases">
        <authorList>
            <person name="Xu L."/>
            <person name="Lv Z."/>
        </authorList>
    </citation>
    <scope>NUCLEOTIDE SEQUENCE</scope>
    <source>
        <strain evidence="3">LV_2022a</strain>
    </source>
</reference>
<proteinExistence type="inferred from homology"/>
<dbReference type="Proteomes" id="UP001292079">
    <property type="component" value="Unassembled WGS sequence"/>
</dbReference>
<evidence type="ECO:0000313" key="3">
    <source>
        <dbReference type="EMBL" id="KAK4471193.1"/>
    </source>
</evidence>
<dbReference type="EMBL" id="JALJAT010000003">
    <property type="protein sequence ID" value="KAK4471193.1"/>
    <property type="molecule type" value="Genomic_DNA"/>
</dbReference>
<name>A0AAE1ZCH8_SCHME</name>
<evidence type="ECO:0008006" key="5">
    <source>
        <dbReference type="Google" id="ProtNLM"/>
    </source>
</evidence>
<gene>
    <name evidence="3" type="ORF">MN116_004644</name>
</gene>
<evidence type="ECO:0000256" key="1">
    <source>
        <dbReference type="ARBA" id="ARBA00010326"/>
    </source>
</evidence>
<evidence type="ECO:0000256" key="2">
    <source>
        <dbReference type="SAM" id="MobiDB-lite"/>
    </source>
</evidence>
<comment type="similarity">
    <text evidence="1">Belongs to the BCL7 family.</text>
</comment>
<dbReference type="PANTHER" id="PTHR12767:SF9">
    <property type="entry name" value="BCL7-LIKE"/>
    <property type="match status" value="1"/>
</dbReference>
<comment type="caution">
    <text evidence="3">The sequence shown here is derived from an EMBL/GenBank/DDBJ whole genome shotgun (WGS) entry which is preliminary data.</text>
</comment>
<reference evidence="3" key="2">
    <citation type="journal article" date="2023" name="Infect Dis Poverty">
        <title>Chromosome-scale genome of the human blood fluke Schistosoma mekongi and its implications for public health.</title>
        <authorList>
            <person name="Zhou M."/>
            <person name="Xu L."/>
            <person name="Xu D."/>
            <person name="Chen W."/>
            <person name="Khan J."/>
            <person name="Hu Y."/>
            <person name="Huang H."/>
            <person name="Wei H."/>
            <person name="Zhang Y."/>
            <person name="Chusongsang P."/>
            <person name="Tanasarnprasert K."/>
            <person name="Hu X."/>
            <person name="Limpanont Y."/>
            <person name="Lv Z."/>
        </authorList>
    </citation>
    <scope>NUCLEOTIDE SEQUENCE</scope>
    <source>
        <strain evidence="3">LV_2022a</strain>
    </source>
</reference>
<feature type="compositionally biased region" description="Basic and acidic residues" evidence="2">
    <location>
        <begin position="102"/>
        <end position="111"/>
    </location>
</feature>
<feature type="compositionally biased region" description="Polar residues" evidence="2">
    <location>
        <begin position="65"/>
        <end position="98"/>
    </location>
</feature>
<dbReference type="PANTHER" id="PTHR12767">
    <property type="entry name" value="BCL7 RELATED"/>
    <property type="match status" value="1"/>
</dbReference>
<evidence type="ECO:0000313" key="4">
    <source>
        <dbReference type="Proteomes" id="UP001292079"/>
    </source>
</evidence>
<feature type="region of interest" description="Disordered" evidence="2">
    <location>
        <begin position="65"/>
        <end position="111"/>
    </location>
</feature>
<dbReference type="AlphaFoldDB" id="A0AAE1ZCH8"/>
<dbReference type="Pfam" id="PF04714">
    <property type="entry name" value="BCL_N"/>
    <property type="match status" value="1"/>
</dbReference>
<dbReference type="InterPro" id="IPR006804">
    <property type="entry name" value="BCL7"/>
</dbReference>
<organism evidence="3 4">
    <name type="scientific">Schistosoma mekongi</name>
    <name type="common">Parasitic worm</name>
    <dbReference type="NCBI Taxonomy" id="38744"/>
    <lineage>
        <taxon>Eukaryota</taxon>
        <taxon>Metazoa</taxon>
        <taxon>Spiralia</taxon>
        <taxon>Lophotrochozoa</taxon>
        <taxon>Platyhelminthes</taxon>
        <taxon>Trematoda</taxon>
        <taxon>Digenea</taxon>
        <taxon>Strigeidida</taxon>
        <taxon>Schistosomatoidea</taxon>
        <taxon>Schistosomatidae</taxon>
        <taxon>Schistosoma</taxon>
    </lineage>
</organism>
<protein>
    <recommendedName>
        <fullName evidence="5">B-cell CLL/lymphoma 7 protein family member A</fullName>
    </recommendedName>
</protein>
<accession>A0AAE1ZCH8</accession>